<feature type="domain" description="Thioesterase" evidence="3">
    <location>
        <begin position="58"/>
        <end position="132"/>
    </location>
</feature>
<gene>
    <name evidence="4" type="ORF">PBLR_15994</name>
</gene>
<keyword evidence="2" id="KW-0378">Hydrolase</keyword>
<evidence type="ECO:0000259" key="3">
    <source>
        <dbReference type="Pfam" id="PF03061"/>
    </source>
</evidence>
<dbReference type="PANTHER" id="PTHR21660">
    <property type="entry name" value="THIOESTERASE SUPERFAMILY MEMBER-RELATED"/>
    <property type="match status" value="1"/>
</dbReference>
<dbReference type="EMBL" id="LS992241">
    <property type="protein sequence ID" value="SYX87564.1"/>
    <property type="molecule type" value="Genomic_DNA"/>
</dbReference>
<dbReference type="InterPro" id="IPR006683">
    <property type="entry name" value="Thioestr_dom"/>
</dbReference>
<dbReference type="NCBIfam" id="TIGR00369">
    <property type="entry name" value="unchar_dom_1"/>
    <property type="match status" value="1"/>
</dbReference>
<dbReference type="PANTHER" id="PTHR21660:SF1">
    <property type="entry name" value="ACYL-COENZYME A THIOESTERASE 13"/>
    <property type="match status" value="1"/>
</dbReference>
<proteinExistence type="inferred from homology"/>
<dbReference type="CDD" id="cd03443">
    <property type="entry name" value="PaaI_thioesterase"/>
    <property type="match status" value="1"/>
</dbReference>
<dbReference type="InterPro" id="IPR029069">
    <property type="entry name" value="HotDog_dom_sf"/>
</dbReference>
<dbReference type="InterPro" id="IPR039298">
    <property type="entry name" value="ACOT13"/>
</dbReference>
<dbReference type="AlphaFoldDB" id="A0A383RM56"/>
<evidence type="ECO:0000313" key="4">
    <source>
        <dbReference type="EMBL" id="SYX87564.1"/>
    </source>
</evidence>
<dbReference type="GO" id="GO:0047617">
    <property type="term" value="F:fatty acyl-CoA hydrolase activity"/>
    <property type="evidence" value="ECO:0007669"/>
    <property type="project" value="InterPro"/>
</dbReference>
<dbReference type="RefSeq" id="WP_172619644.1">
    <property type="nucleotide sequence ID" value="NZ_LS992241.1"/>
</dbReference>
<name>A0A383RM56_PAEAL</name>
<accession>A0A383RM56</accession>
<dbReference type="InterPro" id="IPR003736">
    <property type="entry name" value="PAAI_dom"/>
</dbReference>
<organism evidence="4 5">
    <name type="scientific">Paenibacillus alvei</name>
    <name type="common">Bacillus alvei</name>
    <dbReference type="NCBI Taxonomy" id="44250"/>
    <lineage>
        <taxon>Bacteria</taxon>
        <taxon>Bacillati</taxon>
        <taxon>Bacillota</taxon>
        <taxon>Bacilli</taxon>
        <taxon>Bacillales</taxon>
        <taxon>Paenibacillaceae</taxon>
        <taxon>Paenibacillus</taxon>
    </lineage>
</organism>
<sequence length="142" mass="15182">MAEQAASPVAIASERLDQLYAQAKGTFWDYLGCETITAEPGHVVLKLDAEPHHLNVIGIVHGGVLSSLLDNAMGLATMLARPDEHTVTSNLNVNFVAPLHTGELRVTAEIVHETRRSITCTGRVTDADGKLGSLALATFRVI</sequence>
<evidence type="ECO:0000256" key="1">
    <source>
        <dbReference type="ARBA" id="ARBA00008324"/>
    </source>
</evidence>
<evidence type="ECO:0000256" key="2">
    <source>
        <dbReference type="ARBA" id="ARBA00022801"/>
    </source>
</evidence>
<dbReference type="Proteomes" id="UP000304148">
    <property type="component" value="Chromosome"/>
</dbReference>
<dbReference type="Gene3D" id="3.10.129.10">
    <property type="entry name" value="Hotdog Thioesterase"/>
    <property type="match status" value="1"/>
</dbReference>
<comment type="similarity">
    <text evidence="1">Belongs to the thioesterase PaaI family.</text>
</comment>
<protein>
    <submittedName>
        <fullName evidence="4">Uncharacterized domain 1-containing protein</fullName>
    </submittedName>
</protein>
<dbReference type="Pfam" id="PF03061">
    <property type="entry name" value="4HBT"/>
    <property type="match status" value="1"/>
</dbReference>
<reference evidence="5" key="1">
    <citation type="submission" date="2018-08" db="EMBL/GenBank/DDBJ databases">
        <authorList>
            <person name="Chevrot R."/>
        </authorList>
    </citation>
    <scope>NUCLEOTIDE SEQUENCE [LARGE SCALE GENOMIC DNA]</scope>
</reference>
<dbReference type="SUPFAM" id="SSF54637">
    <property type="entry name" value="Thioesterase/thiol ester dehydrase-isomerase"/>
    <property type="match status" value="1"/>
</dbReference>
<evidence type="ECO:0000313" key="5">
    <source>
        <dbReference type="Proteomes" id="UP000304148"/>
    </source>
</evidence>